<keyword evidence="2 3" id="KW-0336">GPI-anchor</keyword>
<keyword evidence="3" id="KW-0482">Metalloprotease</keyword>
<reference evidence="4" key="2">
    <citation type="submission" date="2025-09" db="UniProtKB">
        <authorList>
            <consortium name="Ensembl"/>
        </authorList>
    </citation>
    <scope>IDENTIFICATION</scope>
</reference>
<dbReference type="CDD" id="cd01301">
    <property type="entry name" value="rDP_like"/>
    <property type="match status" value="1"/>
</dbReference>
<comment type="similarity">
    <text evidence="3">Belongs to the metallo-dependent hydrolases superfamily. Peptidase M19 family.</text>
</comment>
<evidence type="ECO:0000256" key="1">
    <source>
        <dbReference type="ARBA" id="ARBA00004589"/>
    </source>
</evidence>
<sequence length="415" mass="46258">MTAFSNRSREQKVCKSRAEDQNFIRAQRLMSETPLIDGHNDLPWQLRKQFDNQLNKVNLTTLSTTHTNIEKIKKGQLGAQFWSAYVPCASQYKDAVRQTLEQIDVIHRMCQKYPESFMFATSTQDIIDAFESNRTASLIGVEGGHSIDSSLGTLRTMYHLGARYLTLTHSCNTPWADNWLVDTGSEPSQHNGLSPFGKQVIAEMNRLGMLIDLAHVPVKVMNQVLDLSAAPVIFSHSSAYSICPHKRNVPDDVLIRVNQTGGIVMVNFYNDYVTCGKTAKLSDVADHFDHIKKVGGVEIVGFGGDFDGVTRLPQGLEDVSKVPNLVAELLRRKWTDEEVKAALGNNLLRVMKEVEKVRDRLSEQSPDDEPIPYHEVENPCRTSFSSSDTGVIHSVSAPVLLLTLAAQAYITLTAQ</sequence>
<organism evidence="4 5">
    <name type="scientific">Kryptolebias marmoratus</name>
    <name type="common">Mangrove killifish</name>
    <name type="synonym">Rivulus marmoratus</name>
    <dbReference type="NCBI Taxonomy" id="37003"/>
    <lineage>
        <taxon>Eukaryota</taxon>
        <taxon>Metazoa</taxon>
        <taxon>Chordata</taxon>
        <taxon>Craniata</taxon>
        <taxon>Vertebrata</taxon>
        <taxon>Euteleostomi</taxon>
        <taxon>Actinopterygii</taxon>
        <taxon>Neopterygii</taxon>
        <taxon>Teleostei</taxon>
        <taxon>Neoteleostei</taxon>
        <taxon>Acanthomorphata</taxon>
        <taxon>Ovalentaria</taxon>
        <taxon>Atherinomorphae</taxon>
        <taxon>Cyprinodontiformes</taxon>
        <taxon>Rivulidae</taxon>
        <taxon>Kryptolebias</taxon>
    </lineage>
</organism>
<keyword evidence="3" id="KW-0224">Dipeptidase</keyword>
<dbReference type="RefSeq" id="XP_024858873.1">
    <property type="nucleotide sequence ID" value="XM_025003105.2"/>
</dbReference>
<dbReference type="GeneTree" id="ENSGT00940000159615"/>
<comment type="cofactor">
    <cofactor evidence="3">
        <name>Zn(2+)</name>
        <dbReference type="ChEBI" id="CHEBI:29105"/>
    </cofactor>
</comment>
<dbReference type="EC" id="3.4.13.19" evidence="3"/>
<keyword evidence="5" id="KW-1185">Reference proteome</keyword>
<keyword evidence="3" id="KW-0645">Protease</keyword>
<dbReference type="Proteomes" id="UP000264800">
    <property type="component" value="Unplaced"/>
</dbReference>
<name>A0A3Q3EJ28_KRYMA</name>
<dbReference type="PANTHER" id="PTHR10443:SF38">
    <property type="entry name" value="DIPEPTIDASE 1"/>
    <property type="match status" value="1"/>
</dbReference>
<dbReference type="Pfam" id="PF01244">
    <property type="entry name" value="Peptidase_M19"/>
    <property type="match status" value="1"/>
</dbReference>
<keyword evidence="3" id="KW-0378">Hydrolase</keyword>
<dbReference type="InterPro" id="IPR032466">
    <property type="entry name" value="Metal_Hydrolase"/>
</dbReference>
<comment type="catalytic activity">
    <reaction evidence="3">
        <text>an L-aminoacyl-L-amino acid + H2O = 2 an L-alpha-amino acid</text>
        <dbReference type="Rhea" id="RHEA:48940"/>
        <dbReference type="ChEBI" id="CHEBI:15377"/>
        <dbReference type="ChEBI" id="CHEBI:59869"/>
        <dbReference type="ChEBI" id="CHEBI:77460"/>
        <dbReference type="EC" id="3.4.13.19"/>
    </reaction>
</comment>
<comment type="subcellular location">
    <subcellularLocation>
        <location evidence="1 3">Membrane</location>
        <topology evidence="1 3">Lipid-anchor</topology>
        <topology evidence="1 3">GPI-anchor</topology>
    </subcellularLocation>
</comment>
<dbReference type="GO" id="GO:0070573">
    <property type="term" value="F:metallodipeptidase activity"/>
    <property type="evidence" value="ECO:0007669"/>
    <property type="project" value="InterPro"/>
</dbReference>
<evidence type="ECO:0000256" key="3">
    <source>
        <dbReference type="RuleBase" id="RU341113"/>
    </source>
</evidence>
<dbReference type="Gene3D" id="3.20.20.140">
    <property type="entry name" value="Metal-dependent hydrolases"/>
    <property type="match status" value="1"/>
</dbReference>
<dbReference type="GeneID" id="108229559"/>
<dbReference type="FunFam" id="3.20.20.140:FF:000030">
    <property type="entry name" value="Dipeptidase"/>
    <property type="match status" value="1"/>
</dbReference>
<dbReference type="STRING" id="37003.ENSKMAP00000001967"/>
<dbReference type="SUPFAM" id="SSF51556">
    <property type="entry name" value="Metallo-dependent hydrolases"/>
    <property type="match status" value="1"/>
</dbReference>
<keyword evidence="3" id="KW-0862">Zinc</keyword>
<dbReference type="AlphaFoldDB" id="A0A3Q3EJ28"/>
<dbReference type="GO" id="GO:0098552">
    <property type="term" value="C:side of membrane"/>
    <property type="evidence" value="ECO:0007669"/>
    <property type="project" value="UniProtKB-KW"/>
</dbReference>
<comment type="subunit">
    <text evidence="3">Homodimer; disulfide-linked.</text>
</comment>
<evidence type="ECO:0000313" key="4">
    <source>
        <dbReference type="Ensembl" id="ENSKMAP00000001967.1"/>
    </source>
</evidence>
<keyword evidence="2 3" id="KW-0449">Lipoprotein</keyword>
<reference evidence="4" key="1">
    <citation type="submission" date="2025-08" db="UniProtKB">
        <authorList>
            <consortium name="Ensembl"/>
        </authorList>
    </citation>
    <scope>IDENTIFICATION</scope>
</reference>
<protein>
    <recommendedName>
        <fullName evidence="3">Dipeptidase</fullName>
        <ecNumber evidence="3">3.4.13.19</ecNumber>
    </recommendedName>
</protein>
<dbReference type="PROSITE" id="PS51365">
    <property type="entry name" value="RENAL_DIPEPTIDASE_2"/>
    <property type="match status" value="1"/>
</dbReference>
<proteinExistence type="inferred from homology"/>
<evidence type="ECO:0000256" key="2">
    <source>
        <dbReference type="ARBA" id="ARBA00022622"/>
    </source>
</evidence>
<dbReference type="PANTHER" id="PTHR10443">
    <property type="entry name" value="MICROSOMAL DIPEPTIDASE"/>
    <property type="match status" value="1"/>
</dbReference>
<keyword evidence="2 3" id="KW-0472">Membrane</keyword>
<keyword evidence="3" id="KW-0479">Metal-binding</keyword>
<dbReference type="InterPro" id="IPR008257">
    <property type="entry name" value="Pept_M19"/>
</dbReference>
<dbReference type="GO" id="GO:0046872">
    <property type="term" value="F:metal ion binding"/>
    <property type="evidence" value="ECO:0007669"/>
    <property type="project" value="UniProtKB-UniRule"/>
</dbReference>
<dbReference type="GO" id="GO:0006508">
    <property type="term" value="P:proteolysis"/>
    <property type="evidence" value="ECO:0007669"/>
    <property type="project" value="UniProtKB-KW"/>
</dbReference>
<accession>A0A3Q3EJ28</accession>
<evidence type="ECO:0000313" key="5">
    <source>
        <dbReference type="Proteomes" id="UP000264800"/>
    </source>
</evidence>
<dbReference type="CTD" id="1800"/>
<keyword evidence="3" id="KW-1015">Disulfide bond</keyword>
<dbReference type="Ensembl" id="ENSKMAT00000002014.1">
    <property type="protein sequence ID" value="ENSKMAP00000001967.1"/>
    <property type="gene ID" value="ENSKMAG00000001511.1"/>
</dbReference>
<dbReference type="OMA" id="CDHPRNI"/>
<keyword evidence="2 3" id="KW-0325">Glycoprotein</keyword>